<evidence type="ECO:0000256" key="1">
    <source>
        <dbReference type="SAM" id="MobiDB-lite"/>
    </source>
</evidence>
<evidence type="ECO:0008006" key="4">
    <source>
        <dbReference type="Google" id="ProtNLM"/>
    </source>
</evidence>
<dbReference type="InterPro" id="IPR010664">
    <property type="entry name" value="LipoPS_assembly_LptC-rel"/>
</dbReference>
<protein>
    <recommendedName>
        <fullName evidence="4">LPS export ABC transporter periplasmic protein LptC</fullName>
    </recommendedName>
</protein>
<dbReference type="GO" id="GO:0015221">
    <property type="term" value="F:lipopolysaccharide transmembrane transporter activity"/>
    <property type="evidence" value="ECO:0007669"/>
    <property type="project" value="InterPro"/>
</dbReference>
<dbReference type="NCBIfam" id="TIGR04409">
    <property type="entry name" value="LptC_YrbK"/>
    <property type="match status" value="1"/>
</dbReference>
<feature type="chain" id="PRO_5026727901" description="LPS export ABC transporter periplasmic protein LptC" evidence="2">
    <location>
        <begin position="19"/>
        <end position="180"/>
    </location>
</feature>
<gene>
    <name evidence="3" type="ORF">AVDCRST_MAG68-1996</name>
</gene>
<evidence type="ECO:0000256" key="2">
    <source>
        <dbReference type="SAM" id="SignalP"/>
    </source>
</evidence>
<dbReference type="AlphaFoldDB" id="A0A6J4L8H7"/>
<feature type="region of interest" description="Disordered" evidence="1">
    <location>
        <begin position="160"/>
        <end position="180"/>
    </location>
</feature>
<feature type="signal peptide" evidence="2">
    <location>
        <begin position="1"/>
        <end position="18"/>
    </location>
</feature>
<name>A0A6J4L8H7_9BACT</name>
<keyword evidence="2" id="KW-0732">Signal</keyword>
<dbReference type="EMBL" id="CADCTW010000095">
    <property type="protein sequence ID" value="CAA9322091.1"/>
    <property type="molecule type" value="Genomic_DNA"/>
</dbReference>
<proteinExistence type="predicted"/>
<accession>A0A6J4L8H7</accession>
<sequence length="180" mass="19260">MKRLALVLLLAACSQTTAPNRTAVFEANADQVTIGMRMKMTEEGTTKADLHADTAVTPPGSSRTNLTGVRLVFSTPSGKDGKLTSKKGEYDPTSQVMVARGGVVLIVPGEAGKGTRTITSEELHWDQRGDRVWSEKKTTMVEEGRTLHTQGFTSDTRFQNISGKSASTGSVQVGDGGIRF</sequence>
<reference evidence="3" key="1">
    <citation type="submission" date="2020-02" db="EMBL/GenBank/DDBJ databases">
        <authorList>
            <person name="Meier V. D."/>
        </authorList>
    </citation>
    <scope>NUCLEOTIDE SEQUENCE</scope>
    <source>
        <strain evidence="3">AVDCRST_MAG68</strain>
    </source>
</reference>
<evidence type="ECO:0000313" key="3">
    <source>
        <dbReference type="EMBL" id="CAA9322091.1"/>
    </source>
</evidence>
<dbReference type="InterPro" id="IPR026265">
    <property type="entry name" value="LptC"/>
</dbReference>
<dbReference type="Pfam" id="PF06835">
    <property type="entry name" value="LptC"/>
    <property type="match status" value="1"/>
</dbReference>
<feature type="compositionally biased region" description="Polar residues" evidence="1">
    <location>
        <begin position="160"/>
        <end position="171"/>
    </location>
</feature>
<dbReference type="Gene3D" id="2.60.450.10">
    <property type="entry name" value="Lipopolysaccharide (LPS) transport protein A like domain"/>
    <property type="match status" value="1"/>
</dbReference>
<dbReference type="GO" id="GO:0005886">
    <property type="term" value="C:plasma membrane"/>
    <property type="evidence" value="ECO:0007669"/>
    <property type="project" value="InterPro"/>
</dbReference>
<organism evidence="3">
    <name type="scientific">uncultured Gemmatimonadota bacterium</name>
    <dbReference type="NCBI Taxonomy" id="203437"/>
    <lineage>
        <taxon>Bacteria</taxon>
        <taxon>Pseudomonadati</taxon>
        <taxon>Gemmatimonadota</taxon>
        <taxon>environmental samples</taxon>
    </lineage>
</organism>